<evidence type="ECO:0000256" key="2">
    <source>
        <dbReference type="ARBA" id="ARBA00023125"/>
    </source>
</evidence>
<dbReference type="SMART" id="SM00345">
    <property type="entry name" value="HTH_GNTR"/>
    <property type="match status" value="1"/>
</dbReference>
<comment type="caution">
    <text evidence="5">The sequence shown here is derived from an EMBL/GenBank/DDBJ whole genome shotgun (WGS) entry which is preliminary data.</text>
</comment>
<gene>
    <name evidence="5" type="ORF">O0554_01625</name>
</gene>
<dbReference type="SUPFAM" id="SSF48008">
    <property type="entry name" value="GntR ligand-binding domain-like"/>
    <property type="match status" value="1"/>
</dbReference>
<dbReference type="InterPro" id="IPR036388">
    <property type="entry name" value="WH-like_DNA-bd_sf"/>
</dbReference>
<dbReference type="Pfam" id="PF00392">
    <property type="entry name" value="GntR"/>
    <property type="match status" value="1"/>
</dbReference>
<evidence type="ECO:0000256" key="3">
    <source>
        <dbReference type="ARBA" id="ARBA00023163"/>
    </source>
</evidence>
<dbReference type="EMBL" id="JAPTNE010000002">
    <property type="protein sequence ID" value="MCZ0805620.1"/>
    <property type="molecule type" value="Genomic_DNA"/>
</dbReference>
<name>A0AAP3GAJ9_BRELA</name>
<dbReference type="InterPro" id="IPR011711">
    <property type="entry name" value="GntR_C"/>
</dbReference>
<dbReference type="InterPro" id="IPR036390">
    <property type="entry name" value="WH_DNA-bd_sf"/>
</dbReference>
<dbReference type="GO" id="GO:0003700">
    <property type="term" value="F:DNA-binding transcription factor activity"/>
    <property type="evidence" value="ECO:0007669"/>
    <property type="project" value="InterPro"/>
</dbReference>
<dbReference type="AlphaFoldDB" id="A0AAP3GAJ9"/>
<keyword evidence="2" id="KW-0238">DNA-binding</keyword>
<feature type="domain" description="HTH gntR-type" evidence="4">
    <location>
        <begin position="13"/>
        <end position="80"/>
    </location>
</feature>
<dbReference type="InterPro" id="IPR000524">
    <property type="entry name" value="Tscrpt_reg_HTH_GntR"/>
</dbReference>
<protein>
    <submittedName>
        <fullName evidence="5">GntR family transcriptional regulator</fullName>
    </submittedName>
</protein>
<dbReference type="SMART" id="SM00895">
    <property type="entry name" value="FCD"/>
    <property type="match status" value="1"/>
</dbReference>
<dbReference type="CDD" id="cd07377">
    <property type="entry name" value="WHTH_GntR"/>
    <property type="match status" value="1"/>
</dbReference>
<dbReference type="PANTHER" id="PTHR43537:SF24">
    <property type="entry name" value="GLUCONATE OPERON TRANSCRIPTIONAL REPRESSOR"/>
    <property type="match status" value="1"/>
</dbReference>
<keyword evidence="1" id="KW-0805">Transcription regulation</keyword>
<organism evidence="5 6">
    <name type="scientific">Brevibacillus laterosporus</name>
    <name type="common">Bacillus laterosporus</name>
    <dbReference type="NCBI Taxonomy" id="1465"/>
    <lineage>
        <taxon>Bacteria</taxon>
        <taxon>Bacillati</taxon>
        <taxon>Bacillota</taxon>
        <taxon>Bacilli</taxon>
        <taxon>Bacillales</taxon>
        <taxon>Paenibacillaceae</taxon>
        <taxon>Brevibacillus</taxon>
    </lineage>
</organism>
<proteinExistence type="predicted"/>
<evidence type="ECO:0000259" key="4">
    <source>
        <dbReference type="PROSITE" id="PS50949"/>
    </source>
</evidence>
<dbReference type="Gene3D" id="1.20.120.530">
    <property type="entry name" value="GntR ligand-binding domain-like"/>
    <property type="match status" value="1"/>
</dbReference>
<evidence type="ECO:0000313" key="6">
    <source>
        <dbReference type="Proteomes" id="UP001077662"/>
    </source>
</evidence>
<sequence length="222" mass="25653">MPIPKNYTSSIRLTAKEKAFRQLQSWIIDGTLEPGEKLYDAEIAEAIGVSRTPVREAFQLLEVQGFIETYRGRDTRVTTVSKEDVQTMYVPLASLQALAAKLAATTITEEQIAKLNDINVSYRQAIYDKDVPKIVEMDSQFHTFILEIVDNPYIINFTSVLQLHIQRLEYIFFKQQHIPKEDSIGEHERIVQAFTQKNGQLAAEIMEQNWLRPMKEVYQLMQ</sequence>
<dbReference type="RefSeq" id="WP_258432718.1">
    <property type="nucleotide sequence ID" value="NZ_JANSGW010000002.1"/>
</dbReference>
<evidence type="ECO:0000256" key="1">
    <source>
        <dbReference type="ARBA" id="ARBA00023015"/>
    </source>
</evidence>
<accession>A0AAP3GAJ9</accession>
<dbReference type="PROSITE" id="PS50949">
    <property type="entry name" value="HTH_GNTR"/>
    <property type="match status" value="1"/>
</dbReference>
<dbReference type="Proteomes" id="UP001077662">
    <property type="component" value="Unassembled WGS sequence"/>
</dbReference>
<dbReference type="InterPro" id="IPR008920">
    <property type="entry name" value="TF_FadR/GntR_C"/>
</dbReference>
<evidence type="ECO:0000313" key="5">
    <source>
        <dbReference type="EMBL" id="MCZ0805620.1"/>
    </source>
</evidence>
<dbReference type="Pfam" id="PF07729">
    <property type="entry name" value="FCD"/>
    <property type="match status" value="1"/>
</dbReference>
<reference evidence="5" key="1">
    <citation type="submission" date="2022-09" db="EMBL/GenBank/DDBJ databases">
        <title>Genome analysis and characterization of larvicidal activity of Brevibacillus strains.</title>
        <authorList>
            <person name="Patrusheva E.V."/>
            <person name="Izotova A.O."/>
            <person name="Toshchakov S.V."/>
            <person name="Sineoky S.P."/>
        </authorList>
    </citation>
    <scope>NUCLEOTIDE SEQUENCE</scope>
    <source>
        <strain evidence="5">VKPM_B-13247</strain>
    </source>
</reference>
<dbReference type="PANTHER" id="PTHR43537">
    <property type="entry name" value="TRANSCRIPTIONAL REGULATOR, GNTR FAMILY"/>
    <property type="match status" value="1"/>
</dbReference>
<dbReference type="GO" id="GO:0003677">
    <property type="term" value="F:DNA binding"/>
    <property type="evidence" value="ECO:0007669"/>
    <property type="project" value="UniProtKB-KW"/>
</dbReference>
<dbReference type="SUPFAM" id="SSF46785">
    <property type="entry name" value="Winged helix' DNA-binding domain"/>
    <property type="match status" value="1"/>
</dbReference>
<keyword evidence="3" id="KW-0804">Transcription</keyword>
<dbReference type="Gene3D" id="1.10.10.10">
    <property type="entry name" value="Winged helix-like DNA-binding domain superfamily/Winged helix DNA-binding domain"/>
    <property type="match status" value="1"/>
</dbReference>